<dbReference type="PaxDb" id="2903-EOD12822"/>
<feature type="region of interest" description="Disordered" evidence="1">
    <location>
        <begin position="1"/>
        <end position="62"/>
    </location>
</feature>
<organism evidence="2 3">
    <name type="scientific">Emiliania huxleyi (strain CCMP1516)</name>
    <dbReference type="NCBI Taxonomy" id="280463"/>
    <lineage>
        <taxon>Eukaryota</taxon>
        <taxon>Haptista</taxon>
        <taxon>Haptophyta</taxon>
        <taxon>Prymnesiophyceae</taxon>
        <taxon>Isochrysidales</taxon>
        <taxon>Noelaerhabdaceae</taxon>
        <taxon>Emiliania</taxon>
    </lineage>
</organism>
<dbReference type="EnsemblProtists" id="EOD12822">
    <property type="protein sequence ID" value="EOD12822"/>
    <property type="gene ID" value="EMIHUDRAFT_452073"/>
</dbReference>
<reference evidence="2" key="2">
    <citation type="submission" date="2024-10" db="UniProtKB">
        <authorList>
            <consortium name="EnsemblProtists"/>
        </authorList>
    </citation>
    <scope>IDENTIFICATION</scope>
</reference>
<dbReference type="RefSeq" id="XP_005765251.1">
    <property type="nucleotide sequence ID" value="XM_005765194.1"/>
</dbReference>
<accession>A0A0D3INI7</accession>
<keyword evidence="3" id="KW-1185">Reference proteome</keyword>
<evidence type="ECO:0000313" key="2">
    <source>
        <dbReference type="EnsemblProtists" id="EOD12822"/>
    </source>
</evidence>
<sequence length="62" mass="6545">MCRGDPPGRPAAQAPTGTAGRLEQRKNKNRTGQSSPASLGLIKAAKNRKASFEVAAGRRVAW</sequence>
<evidence type="ECO:0000313" key="3">
    <source>
        <dbReference type="Proteomes" id="UP000013827"/>
    </source>
</evidence>
<evidence type="ECO:0000256" key="1">
    <source>
        <dbReference type="SAM" id="MobiDB-lite"/>
    </source>
</evidence>
<reference evidence="3" key="1">
    <citation type="journal article" date="2013" name="Nature">
        <title>Pan genome of the phytoplankton Emiliania underpins its global distribution.</title>
        <authorList>
            <person name="Read B.A."/>
            <person name="Kegel J."/>
            <person name="Klute M.J."/>
            <person name="Kuo A."/>
            <person name="Lefebvre S.C."/>
            <person name="Maumus F."/>
            <person name="Mayer C."/>
            <person name="Miller J."/>
            <person name="Monier A."/>
            <person name="Salamov A."/>
            <person name="Young J."/>
            <person name="Aguilar M."/>
            <person name="Claverie J.M."/>
            <person name="Frickenhaus S."/>
            <person name="Gonzalez K."/>
            <person name="Herman E.K."/>
            <person name="Lin Y.C."/>
            <person name="Napier J."/>
            <person name="Ogata H."/>
            <person name="Sarno A.F."/>
            <person name="Shmutz J."/>
            <person name="Schroeder D."/>
            <person name="de Vargas C."/>
            <person name="Verret F."/>
            <person name="von Dassow P."/>
            <person name="Valentin K."/>
            <person name="Van de Peer Y."/>
            <person name="Wheeler G."/>
            <person name="Dacks J.B."/>
            <person name="Delwiche C.F."/>
            <person name="Dyhrman S.T."/>
            <person name="Glockner G."/>
            <person name="John U."/>
            <person name="Richards T."/>
            <person name="Worden A.Z."/>
            <person name="Zhang X."/>
            <person name="Grigoriev I.V."/>
            <person name="Allen A.E."/>
            <person name="Bidle K."/>
            <person name="Borodovsky M."/>
            <person name="Bowler C."/>
            <person name="Brownlee C."/>
            <person name="Cock J.M."/>
            <person name="Elias M."/>
            <person name="Gladyshev V.N."/>
            <person name="Groth M."/>
            <person name="Guda C."/>
            <person name="Hadaegh A."/>
            <person name="Iglesias-Rodriguez M.D."/>
            <person name="Jenkins J."/>
            <person name="Jones B.M."/>
            <person name="Lawson T."/>
            <person name="Leese F."/>
            <person name="Lindquist E."/>
            <person name="Lobanov A."/>
            <person name="Lomsadze A."/>
            <person name="Malik S.B."/>
            <person name="Marsh M.E."/>
            <person name="Mackinder L."/>
            <person name="Mock T."/>
            <person name="Mueller-Roeber B."/>
            <person name="Pagarete A."/>
            <person name="Parker M."/>
            <person name="Probert I."/>
            <person name="Quesneville H."/>
            <person name="Raines C."/>
            <person name="Rensing S.A."/>
            <person name="Riano-Pachon D.M."/>
            <person name="Richier S."/>
            <person name="Rokitta S."/>
            <person name="Shiraiwa Y."/>
            <person name="Soanes D.M."/>
            <person name="van der Giezen M."/>
            <person name="Wahlund T.M."/>
            <person name="Williams B."/>
            <person name="Wilson W."/>
            <person name="Wolfe G."/>
            <person name="Wurch L.L."/>
        </authorList>
    </citation>
    <scope>NUCLEOTIDE SEQUENCE</scope>
</reference>
<dbReference type="HOGENOM" id="CLU_2908789_0_0_1"/>
<name>A0A0D3INI7_EMIH1</name>
<proteinExistence type="predicted"/>
<protein>
    <submittedName>
        <fullName evidence="2">Uncharacterized protein</fullName>
    </submittedName>
</protein>
<dbReference type="Proteomes" id="UP000013827">
    <property type="component" value="Unassembled WGS sequence"/>
</dbReference>
<dbReference type="KEGG" id="ehx:EMIHUDRAFT_452073"/>
<dbReference type="GeneID" id="17259041"/>
<dbReference type="AlphaFoldDB" id="A0A0D3INI7"/>